<reference evidence="2" key="1">
    <citation type="journal article" date="2020" name="Stud. Mycol.">
        <title>101 Dothideomycetes genomes: a test case for predicting lifestyles and emergence of pathogens.</title>
        <authorList>
            <person name="Haridas S."/>
            <person name="Albert R."/>
            <person name="Binder M."/>
            <person name="Bloem J."/>
            <person name="Labutti K."/>
            <person name="Salamov A."/>
            <person name="Andreopoulos B."/>
            <person name="Baker S."/>
            <person name="Barry K."/>
            <person name="Bills G."/>
            <person name="Bluhm B."/>
            <person name="Cannon C."/>
            <person name="Castanera R."/>
            <person name="Culley D."/>
            <person name="Daum C."/>
            <person name="Ezra D."/>
            <person name="Gonzalez J."/>
            <person name="Henrissat B."/>
            <person name="Kuo A."/>
            <person name="Liang C."/>
            <person name="Lipzen A."/>
            <person name="Lutzoni F."/>
            <person name="Magnuson J."/>
            <person name="Mondo S."/>
            <person name="Nolan M."/>
            <person name="Ohm R."/>
            <person name="Pangilinan J."/>
            <person name="Park H.-J."/>
            <person name="Ramirez L."/>
            <person name="Alfaro M."/>
            <person name="Sun H."/>
            <person name="Tritt A."/>
            <person name="Yoshinaga Y."/>
            <person name="Zwiers L.-H."/>
            <person name="Turgeon B."/>
            <person name="Goodwin S."/>
            <person name="Spatafora J."/>
            <person name="Crous P."/>
            <person name="Grigoriev I."/>
        </authorList>
    </citation>
    <scope>NUCLEOTIDE SEQUENCE</scope>
    <source>
        <strain evidence="2">CBS 122367</strain>
    </source>
</reference>
<gene>
    <name evidence="2" type="ORF">K458DRAFT_389424</name>
</gene>
<dbReference type="AlphaFoldDB" id="A0A6G1J248"/>
<feature type="region of interest" description="Disordered" evidence="1">
    <location>
        <begin position="42"/>
        <end position="97"/>
    </location>
</feature>
<protein>
    <submittedName>
        <fullName evidence="2">Uncharacterized protein</fullName>
    </submittedName>
</protein>
<dbReference type="EMBL" id="MU005582">
    <property type="protein sequence ID" value="KAF2684219.1"/>
    <property type="molecule type" value="Genomic_DNA"/>
</dbReference>
<dbReference type="OrthoDB" id="3800022at2759"/>
<proteinExistence type="predicted"/>
<feature type="compositionally biased region" description="Acidic residues" evidence="1">
    <location>
        <begin position="170"/>
        <end position="181"/>
    </location>
</feature>
<organism evidence="2 3">
    <name type="scientific">Lentithecium fluviatile CBS 122367</name>
    <dbReference type="NCBI Taxonomy" id="1168545"/>
    <lineage>
        <taxon>Eukaryota</taxon>
        <taxon>Fungi</taxon>
        <taxon>Dikarya</taxon>
        <taxon>Ascomycota</taxon>
        <taxon>Pezizomycotina</taxon>
        <taxon>Dothideomycetes</taxon>
        <taxon>Pleosporomycetidae</taxon>
        <taxon>Pleosporales</taxon>
        <taxon>Massarineae</taxon>
        <taxon>Lentitheciaceae</taxon>
        <taxon>Lentithecium</taxon>
    </lineage>
</organism>
<feature type="compositionally biased region" description="Basic and acidic residues" evidence="1">
    <location>
        <begin position="42"/>
        <end position="59"/>
    </location>
</feature>
<dbReference type="Proteomes" id="UP000799291">
    <property type="component" value="Unassembled WGS sequence"/>
</dbReference>
<evidence type="ECO:0000313" key="2">
    <source>
        <dbReference type="EMBL" id="KAF2684219.1"/>
    </source>
</evidence>
<feature type="region of interest" description="Disordered" evidence="1">
    <location>
        <begin position="156"/>
        <end position="181"/>
    </location>
</feature>
<keyword evidence="3" id="KW-1185">Reference proteome</keyword>
<name>A0A6G1J248_9PLEO</name>
<accession>A0A6G1J248</accession>
<evidence type="ECO:0000256" key="1">
    <source>
        <dbReference type="SAM" id="MobiDB-lite"/>
    </source>
</evidence>
<feature type="region of interest" description="Disordered" evidence="1">
    <location>
        <begin position="1"/>
        <end position="22"/>
    </location>
</feature>
<sequence>MGFDRNGQLHAGAIGLFDDPDEVDTAADRRLHALEKQERKIDKLIQKENERGQKKAEKTNRKRLDKQRGLSWYGRLFGGKKNERKDEQPPTSGVWVHPAVPLKVNDKEREEVEALKKSRKKLEIFDEKHVDYNLDSPFYEELGLVLVRGETTADDRVVHKSQIRPASINSDDEDADDPNEW</sequence>
<evidence type="ECO:0000313" key="3">
    <source>
        <dbReference type="Proteomes" id="UP000799291"/>
    </source>
</evidence>